<dbReference type="EMBL" id="FP929125">
    <property type="protein sequence ID" value="CBX94895.1"/>
    <property type="molecule type" value="Genomic_DNA"/>
</dbReference>
<keyword evidence="3" id="KW-1185">Reference proteome</keyword>
<evidence type="ECO:0000313" key="3">
    <source>
        <dbReference type="Proteomes" id="UP000002668"/>
    </source>
</evidence>
<feature type="compositionally biased region" description="Basic and acidic residues" evidence="1">
    <location>
        <begin position="223"/>
        <end position="237"/>
    </location>
</feature>
<organism evidence="3">
    <name type="scientific">Leptosphaeria maculans (strain JN3 / isolate v23.1.3 / race Av1-4-5-6-7-8)</name>
    <name type="common">Blackleg fungus</name>
    <name type="synonym">Phoma lingam</name>
    <dbReference type="NCBI Taxonomy" id="985895"/>
    <lineage>
        <taxon>Eukaryota</taxon>
        <taxon>Fungi</taxon>
        <taxon>Dikarya</taxon>
        <taxon>Ascomycota</taxon>
        <taxon>Pezizomycotina</taxon>
        <taxon>Dothideomycetes</taxon>
        <taxon>Pleosporomycetidae</taxon>
        <taxon>Pleosporales</taxon>
        <taxon>Pleosporineae</taxon>
        <taxon>Leptosphaeriaceae</taxon>
        <taxon>Plenodomus</taxon>
        <taxon>Plenodomus lingam/Leptosphaeria maculans species complex</taxon>
    </lineage>
</organism>
<evidence type="ECO:0000256" key="1">
    <source>
        <dbReference type="SAM" id="MobiDB-lite"/>
    </source>
</evidence>
<dbReference type="OMA" id="NTTSAWD"/>
<sequence length="615" mass="67455">MKSAELWSRNATSGADPTGIVDKGGCMTRHIFVCLRAVARQNAIDQVAWGQVGLPLLLIFSPMLRCQIEATYDAFAPRCVAAIGQGTQLRPHQAAIYLPRSRCRCSSSKKINTALRCRIRGTGSRNVFHPLDPGMPRYRSLPQPPPEFGLSWPDQLLDKQCVLPLGSGALALIFLPPLVITNIPRMATTTAMFAPHQSSPLARTTSPFRDPRPPPCTPAKTAKLWDEYEKRAVENAKKRDRSSKESQSQRSLASESGGLDTKVTLPTTARSSFDFKFRRGHVATPSTTVSTCKTCRQAITYASGICERCQRTIIIASPSGEITPPTSPTACTFSSTDEHQSRKPSMEGIIMLAPISPPQKSFCRLPPQGVDPPIRLDSLRPPPPASGIADPARSRKVSLTDPNEPFLRLQVTGQQTYQPRTHSQSHPTSPTFVPTTPPSTSHSRSSTRPSSLANIASLPTSAYSYTRNNSVTASELSTLFPYTSANTTSPPSLCRSSYALQNTTSAWDDWDSDSEGEKVRLVGWIGRRKAKGKSSDKESKGSMDSFGSDGDLFYRDKKSRESKEEDKLERARLEAAENARASRLLRDSQTREQSVKKKRRPSGFVRALSCGCREA</sequence>
<feature type="region of interest" description="Disordered" evidence="1">
    <location>
        <begin position="194"/>
        <end position="263"/>
    </location>
</feature>
<dbReference type="GeneID" id="13291379"/>
<feature type="compositionally biased region" description="Polar residues" evidence="1">
    <location>
        <begin position="245"/>
        <end position="254"/>
    </location>
</feature>
<accession>E4ZTN9</accession>
<dbReference type="AlphaFoldDB" id="E4ZTN9"/>
<dbReference type="VEuPathDB" id="FungiDB:LEMA_P118980.1"/>
<feature type="region of interest" description="Disordered" evidence="1">
    <location>
        <begin position="528"/>
        <end position="603"/>
    </location>
</feature>
<feature type="compositionally biased region" description="Basic and acidic residues" evidence="1">
    <location>
        <begin position="552"/>
        <end position="577"/>
    </location>
</feature>
<dbReference type="eggNOG" id="ENOG502RAD5">
    <property type="taxonomic scope" value="Eukaryota"/>
</dbReference>
<protein>
    <submittedName>
        <fullName evidence="2">Predicted protein</fullName>
    </submittedName>
</protein>
<dbReference type="Proteomes" id="UP000002668">
    <property type="component" value="Genome"/>
</dbReference>
<feature type="compositionally biased region" description="Basic and acidic residues" evidence="1">
    <location>
        <begin position="584"/>
        <end position="595"/>
    </location>
</feature>
<feature type="compositionally biased region" description="Low complexity" evidence="1">
    <location>
        <begin position="425"/>
        <end position="451"/>
    </location>
</feature>
<name>E4ZTN9_LEPMJ</name>
<gene>
    <name evidence="2" type="ORF">LEMA_P118980.1</name>
</gene>
<feature type="compositionally biased region" description="Polar residues" evidence="1">
    <location>
        <begin position="411"/>
        <end position="424"/>
    </location>
</feature>
<dbReference type="OrthoDB" id="3795190at2759"/>
<dbReference type="HOGENOM" id="CLU_030741_0_0_1"/>
<evidence type="ECO:0000313" key="2">
    <source>
        <dbReference type="EMBL" id="CBX94895.1"/>
    </source>
</evidence>
<proteinExistence type="predicted"/>
<feature type="region of interest" description="Disordered" evidence="1">
    <location>
        <begin position="368"/>
        <end position="453"/>
    </location>
</feature>
<reference evidence="3" key="1">
    <citation type="journal article" date="2011" name="Nat. Commun.">
        <title>Effector diversification within compartments of the Leptosphaeria maculans genome affected by Repeat-Induced Point mutations.</title>
        <authorList>
            <person name="Rouxel T."/>
            <person name="Grandaubert J."/>
            <person name="Hane J.K."/>
            <person name="Hoede C."/>
            <person name="van de Wouw A.P."/>
            <person name="Couloux A."/>
            <person name="Dominguez V."/>
            <person name="Anthouard V."/>
            <person name="Bally P."/>
            <person name="Bourras S."/>
            <person name="Cozijnsen A.J."/>
            <person name="Ciuffetti L.M."/>
            <person name="Degrave A."/>
            <person name="Dilmaghani A."/>
            <person name="Duret L."/>
            <person name="Fudal I."/>
            <person name="Goodwin S.B."/>
            <person name="Gout L."/>
            <person name="Glaser N."/>
            <person name="Linglin J."/>
            <person name="Kema G.H.J."/>
            <person name="Lapalu N."/>
            <person name="Lawrence C.B."/>
            <person name="May K."/>
            <person name="Meyer M."/>
            <person name="Ollivier B."/>
            <person name="Poulain J."/>
            <person name="Schoch C.L."/>
            <person name="Simon A."/>
            <person name="Spatafora J.W."/>
            <person name="Stachowiak A."/>
            <person name="Turgeon B.G."/>
            <person name="Tyler B.M."/>
            <person name="Vincent D."/>
            <person name="Weissenbach J."/>
            <person name="Amselem J."/>
            <person name="Quesneville H."/>
            <person name="Oliver R.P."/>
            <person name="Wincker P."/>
            <person name="Balesdent M.-H."/>
            <person name="Howlett B.J."/>
        </authorList>
    </citation>
    <scope>NUCLEOTIDE SEQUENCE [LARGE SCALE GENOMIC DNA]</scope>
    <source>
        <strain evidence="3">JN3 / isolate v23.1.3 / race Av1-4-5-6-7-8</strain>
    </source>
</reference>
<feature type="region of interest" description="Disordered" evidence="1">
    <location>
        <begin position="320"/>
        <end position="340"/>
    </location>
</feature>
<dbReference type="InParanoid" id="E4ZTN9"/>